<dbReference type="Proteomes" id="UP000243859">
    <property type="component" value="Unassembled WGS sequence"/>
</dbReference>
<feature type="transmembrane region" description="Helical" evidence="1">
    <location>
        <begin position="25"/>
        <end position="45"/>
    </location>
</feature>
<accession>A0A2T5BT33</accession>
<keyword evidence="1" id="KW-0812">Transmembrane</keyword>
<feature type="transmembrane region" description="Helical" evidence="1">
    <location>
        <begin position="123"/>
        <end position="143"/>
    </location>
</feature>
<evidence type="ECO:0000313" key="2">
    <source>
        <dbReference type="EMBL" id="PTN02545.1"/>
    </source>
</evidence>
<evidence type="ECO:0000313" key="3">
    <source>
        <dbReference type="Proteomes" id="UP000243859"/>
    </source>
</evidence>
<feature type="transmembrane region" description="Helical" evidence="1">
    <location>
        <begin position="57"/>
        <end position="79"/>
    </location>
</feature>
<dbReference type="AlphaFoldDB" id="A0A2T5BT33"/>
<organism evidence="2 3">
    <name type="scientific">Rhodovulum imhoffii</name>
    <dbReference type="NCBI Taxonomy" id="365340"/>
    <lineage>
        <taxon>Bacteria</taxon>
        <taxon>Pseudomonadati</taxon>
        <taxon>Pseudomonadota</taxon>
        <taxon>Alphaproteobacteria</taxon>
        <taxon>Rhodobacterales</taxon>
        <taxon>Paracoccaceae</taxon>
        <taxon>Rhodovulum</taxon>
    </lineage>
</organism>
<keyword evidence="3" id="KW-1185">Reference proteome</keyword>
<protein>
    <submittedName>
        <fullName evidence="2">Uncharacterized protein</fullName>
    </submittedName>
</protein>
<proteinExistence type="predicted"/>
<evidence type="ECO:0000256" key="1">
    <source>
        <dbReference type="SAM" id="Phobius"/>
    </source>
</evidence>
<keyword evidence="1" id="KW-1133">Transmembrane helix</keyword>
<sequence>MGGIFALYIISPVAAAVLLPPETLFAALFLAAPVGIGLLHLTPGFRWGRLARGAGRIGWRAVAIFAALTLAVAMTVMALTAPGKAFALPWTNPGLLAAVLVLSPPLSALPQKVLYRPLFFRRYGVLLPGLWSAIVLNAGLFLLRI</sequence>
<keyword evidence="1" id="KW-0472">Membrane</keyword>
<reference evidence="2 3" key="1">
    <citation type="submission" date="2018-04" db="EMBL/GenBank/DDBJ databases">
        <title>Genomic Encyclopedia of Archaeal and Bacterial Type Strains, Phase II (KMG-II): from individual species to whole genera.</title>
        <authorList>
            <person name="Goeker M."/>
        </authorList>
    </citation>
    <scope>NUCLEOTIDE SEQUENCE [LARGE SCALE GENOMIC DNA]</scope>
    <source>
        <strain evidence="2 3">DSM 18064</strain>
    </source>
</reference>
<name>A0A2T5BT33_9RHOB</name>
<dbReference type="EMBL" id="QAAA01000006">
    <property type="protein sequence ID" value="PTN02545.1"/>
    <property type="molecule type" value="Genomic_DNA"/>
</dbReference>
<comment type="caution">
    <text evidence="2">The sequence shown here is derived from an EMBL/GenBank/DDBJ whole genome shotgun (WGS) entry which is preliminary data.</text>
</comment>
<gene>
    <name evidence="2" type="ORF">C8N32_106118</name>
</gene>